<dbReference type="SMART" id="SM00360">
    <property type="entry name" value="RRM"/>
    <property type="match status" value="1"/>
</dbReference>
<proteinExistence type="predicted"/>
<dbReference type="Gene3D" id="3.30.70.330">
    <property type="match status" value="1"/>
</dbReference>
<dbReference type="Pfam" id="PF00076">
    <property type="entry name" value="RRM_1"/>
    <property type="match status" value="1"/>
</dbReference>
<organism evidence="2 3">
    <name type="scientific">Hamiltosporidium magnivora</name>
    <dbReference type="NCBI Taxonomy" id="148818"/>
    <lineage>
        <taxon>Eukaryota</taxon>
        <taxon>Fungi</taxon>
        <taxon>Fungi incertae sedis</taxon>
        <taxon>Microsporidia</taxon>
        <taxon>Dubosqiidae</taxon>
        <taxon>Hamiltosporidium</taxon>
    </lineage>
</organism>
<sequence>MYVNIKNNNLLLCISDLPSNFPDTLLEEILKLFGKYQHYKRPADVNGSSCNFCFVLYFNIDSVIKCIKIIETVDIGGLKLKAHHDDLNNILNIISNVSSNNTILDENTNIYRKAADIDTQDLKRINKRISEIFSVYFRIIDRDKTIRNFIEENCIKNEKSSSIKKSNFLNLENEWLKEEQEIRNKCIWTIQNQPTKKIKEIEEENYNYYLTYDDDNTDN</sequence>
<dbReference type="GO" id="GO:0003723">
    <property type="term" value="F:RNA binding"/>
    <property type="evidence" value="ECO:0007669"/>
    <property type="project" value="InterPro"/>
</dbReference>
<dbReference type="Proteomes" id="UP000293045">
    <property type="component" value="Unassembled WGS sequence"/>
</dbReference>
<dbReference type="SUPFAM" id="SSF54928">
    <property type="entry name" value="RNA-binding domain, RBD"/>
    <property type="match status" value="1"/>
</dbReference>
<evidence type="ECO:0000313" key="3">
    <source>
        <dbReference type="Proteomes" id="UP000293045"/>
    </source>
</evidence>
<dbReference type="InterPro" id="IPR035979">
    <property type="entry name" value="RBD_domain_sf"/>
</dbReference>
<protein>
    <recommendedName>
        <fullName evidence="1">RRM domain-containing protein</fullName>
    </recommendedName>
</protein>
<name>A0A4Q9L6R4_9MICR</name>
<dbReference type="InterPro" id="IPR000504">
    <property type="entry name" value="RRM_dom"/>
</dbReference>
<dbReference type="InterPro" id="IPR012677">
    <property type="entry name" value="Nucleotide-bd_a/b_plait_sf"/>
</dbReference>
<evidence type="ECO:0000313" key="2">
    <source>
        <dbReference type="EMBL" id="TBU03323.1"/>
    </source>
</evidence>
<dbReference type="AlphaFoldDB" id="A0A4Q9L6R4"/>
<dbReference type="VEuPathDB" id="MicrosporidiaDB:CWI39_0987p0020"/>
<dbReference type="EMBL" id="PIXR01000987">
    <property type="protein sequence ID" value="TBU03323.1"/>
    <property type="molecule type" value="Genomic_DNA"/>
</dbReference>
<dbReference type="VEuPathDB" id="MicrosporidiaDB:CWI36_0569p0030"/>
<evidence type="ECO:0000259" key="1">
    <source>
        <dbReference type="SMART" id="SM00360"/>
    </source>
</evidence>
<accession>A0A4Q9L6R4</accession>
<comment type="caution">
    <text evidence="2">The sequence shown here is derived from an EMBL/GenBank/DDBJ whole genome shotgun (WGS) entry which is preliminary data.</text>
</comment>
<feature type="domain" description="RRM" evidence="1">
    <location>
        <begin position="11"/>
        <end position="83"/>
    </location>
</feature>
<gene>
    <name evidence="2" type="ORF">CWI39_0987p0020</name>
</gene>
<reference evidence="2 3" key="1">
    <citation type="submission" date="2017-12" db="EMBL/GenBank/DDBJ databases">
        <authorList>
            <person name="Pombert J.-F."/>
            <person name="Haag K.L."/>
            <person name="Ebert D."/>
        </authorList>
    </citation>
    <scope>NUCLEOTIDE SEQUENCE [LARGE SCALE GENOMIC DNA]</scope>
    <source>
        <strain evidence="2">IL-BN-2</strain>
    </source>
</reference>